<keyword evidence="12 19" id="KW-0479">Metal-binding</keyword>
<feature type="binding site" evidence="19">
    <location>
        <position position="251"/>
    </location>
    <ligand>
        <name>Zn(2+)</name>
        <dbReference type="ChEBI" id="CHEBI:29105"/>
    </ligand>
</feature>
<dbReference type="InterPro" id="IPR056179">
    <property type="entry name" value="DHQS_C"/>
</dbReference>
<evidence type="ECO:0000256" key="16">
    <source>
        <dbReference type="ARBA" id="ARBA00023141"/>
    </source>
</evidence>
<comment type="cofactor">
    <cofactor evidence="2 19">
        <name>NAD(+)</name>
        <dbReference type="ChEBI" id="CHEBI:57540"/>
    </cofactor>
</comment>
<keyword evidence="15 19" id="KW-0520">NAD</keyword>
<dbReference type="InterPro" id="IPR030963">
    <property type="entry name" value="DHQ_synth_fam"/>
</dbReference>
<evidence type="ECO:0000256" key="13">
    <source>
        <dbReference type="ARBA" id="ARBA00022741"/>
    </source>
</evidence>
<evidence type="ECO:0000256" key="7">
    <source>
        <dbReference type="ARBA" id="ARBA00005412"/>
    </source>
</evidence>
<dbReference type="HAMAP" id="MF_00110">
    <property type="entry name" value="DHQ_synthase"/>
    <property type="match status" value="1"/>
</dbReference>
<dbReference type="RefSeq" id="WP_170016994.1">
    <property type="nucleotide sequence ID" value="NZ_CP012545.1"/>
</dbReference>
<evidence type="ECO:0000313" key="23">
    <source>
        <dbReference type="Proteomes" id="UP000650616"/>
    </source>
</evidence>
<dbReference type="GO" id="GO:0005737">
    <property type="term" value="C:cytoplasm"/>
    <property type="evidence" value="ECO:0007669"/>
    <property type="project" value="UniProtKB-SubCell"/>
</dbReference>
<sequence>MQIDLRLKQKEHDYKVYINELERIELKGKVAIVTNPKVAGLHLKRLLDVLKCDDYFIVTVPDGEEYKNLTTVESILEQLFTSRLDRSSTLIAFGGGVISDMVGFVASIYQRGIKFINIPTTLLSQVDASVGGKTGVNNKFGKNLIGSFYQPEAVYCESKFLQTLAKREFSAGVAEAIKMAVTFDKEMFEWLENADLNDEKNLANLIYKAVGIKANVVMDDEKEKSVRAVLNYGHTFAHVIENQTNYKTYLHGEAVAIGINMANALALHLGLMSKEEVERVKRLLLKFDLPTSYKINDEELFCDAFFLDKKSENSKIKFILADGIGNAVIKDNISKSDVLKVLREFK</sequence>
<dbReference type="GO" id="GO:0046872">
    <property type="term" value="F:metal ion binding"/>
    <property type="evidence" value="ECO:0007669"/>
    <property type="project" value="UniProtKB-KW"/>
</dbReference>
<feature type="binding site" evidence="19">
    <location>
        <position position="234"/>
    </location>
    <ligand>
        <name>Zn(2+)</name>
        <dbReference type="ChEBI" id="CHEBI:29105"/>
    </ligand>
</feature>
<evidence type="ECO:0000256" key="9">
    <source>
        <dbReference type="ARBA" id="ARBA00017684"/>
    </source>
</evidence>
<evidence type="ECO:0000256" key="11">
    <source>
        <dbReference type="ARBA" id="ARBA00022605"/>
    </source>
</evidence>
<reference evidence="22 23" key="1">
    <citation type="submission" date="2015-08" db="EMBL/GenBank/DDBJ databases">
        <title>Comparative genomics of the Campylobacter concisus group.</title>
        <authorList>
            <person name="Yee E."/>
            <person name="Chapman M.H."/>
            <person name="Huynh S."/>
            <person name="Bono J.L."/>
            <person name="On S.L."/>
            <person name="St Leger J."/>
            <person name="Foster G."/>
            <person name="Parker C.T."/>
            <person name="Miller W.G."/>
        </authorList>
    </citation>
    <scope>NUCLEOTIDE SEQUENCE [LARGE SCALE GENOMIC DNA]</scope>
    <source>
        <strain evidence="22 23">RM9337</strain>
    </source>
</reference>
<evidence type="ECO:0000256" key="19">
    <source>
        <dbReference type="HAMAP-Rule" id="MF_00110"/>
    </source>
</evidence>
<dbReference type="GO" id="GO:0009423">
    <property type="term" value="P:chorismate biosynthetic process"/>
    <property type="evidence" value="ECO:0007669"/>
    <property type="project" value="UniProtKB-UniRule"/>
</dbReference>
<dbReference type="Pfam" id="PF24621">
    <property type="entry name" value="DHQS_C"/>
    <property type="match status" value="1"/>
</dbReference>
<dbReference type="Gene3D" id="1.20.1090.10">
    <property type="entry name" value="Dehydroquinate synthase-like - alpha domain"/>
    <property type="match status" value="1"/>
</dbReference>
<comment type="catalytic activity">
    <reaction evidence="1 19">
        <text>7-phospho-2-dehydro-3-deoxy-D-arabino-heptonate = 3-dehydroquinate + phosphate</text>
        <dbReference type="Rhea" id="RHEA:21968"/>
        <dbReference type="ChEBI" id="CHEBI:32364"/>
        <dbReference type="ChEBI" id="CHEBI:43474"/>
        <dbReference type="ChEBI" id="CHEBI:58394"/>
        <dbReference type="EC" id="4.2.3.4"/>
    </reaction>
</comment>
<evidence type="ECO:0000256" key="4">
    <source>
        <dbReference type="ARBA" id="ARBA00003485"/>
    </source>
</evidence>
<keyword evidence="17 19" id="KW-0456">Lyase</keyword>
<dbReference type="Proteomes" id="UP000650616">
    <property type="component" value="Unassembled WGS sequence"/>
</dbReference>
<evidence type="ECO:0000256" key="12">
    <source>
        <dbReference type="ARBA" id="ARBA00022723"/>
    </source>
</evidence>
<protein>
    <recommendedName>
        <fullName evidence="9 19">3-dehydroquinate synthase</fullName>
        <shortName evidence="19">DHQS</shortName>
        <ecNumber evidence="8 19">4.2.3.4</ecNumber>
    </recommendedName>
</protein>
<evidence type="ECO:0000256" key="15">
    <source>
        <dbReference type="ARBA" id="ARBA00023027"/>
    </source>
</evidence>
<dbReference type="GO" id="GO:0000166">
    <property type="term" value="F:nucleotide binding"/>
    <property type="evidence" value="ECO:0007669"/>
    <property type="project" value="UniProtKB-KW"/>
</dbReference>
<dbReference type="PANTHER" id="PTHR43622">
    <property type="entry name" value="3-DEHYDROQUINATE SYNTHASE"/>
    <property type="match status" value="1"/>
</dbReference>
<dbReference type="FunFam" id="3.40.50.1970:FF:000007">
    <property type="entry name" value="Pentafunctional AROM polypeptide"/>
    <property type="match status" value="1"/>
</dbReference>
<evidence type="ECO:0000256" key="17">
    <source>
        <dbReference type="ARBA" id="ARBA00023239"/>
    </source>
</evidence>
<comment type="cofactor">
    <cofactor evidence="19">
        <name>Co(2+)</name>
        <dbReference type="ChEBI" id="CHEBI:48828"/>
    </cofactor>
    <cofactor evidence="19">
        <name>Zn(2+)</name>
        <dbReference type="ChEBI" id="CHEBI:29105"/>
    </cofactor>
    <text evidence="19">Binds 1 divalent metal cation per subunit. Can use either Co(2+) or Zn(2+).</text>
</comment>
<feature type="domain" description="3-dehydroquinate synthase N-terminal" evidence="20">
    <location>
        <begin position="58"/>
        <end position="170"/>
    </location>
</feature>
<comment type="function">
    <text evidence="4 19">Catalyzes the conversion of 3-deoxy-D-arabino-heptulosonate 7-phosphate (DAHP) to dehydroquinate (DHQ).</text>
</comment>
<dbReference type="InterPro" id="IPR016037">
    <property type="entry name" value="DHQ_synth_AroB"/>
</dbReference>
<dbReference type="NCBIfam" id="TIGR01357">
    <property type="entry name" value="aroB"/>
    <property type="match status" value="1"/>
</dbReference>
<comment type="cofactor">
    <cofactor evidence="3">
        <name>Zn(2+)</name>
        <dbReference type="ChEBI" id="CHEBI:29105"/>
    </cofactor>
</comment>
<dbReference type="AlphaFoldDB" id="A0AAW3ZYY0"/>
<comment type="pathway">
    <text evidence="6 19">Metabolic intermediate biosynthesis; chorismate biosynthesis; chorismate from D-erythrose 4-phosphate and phosphoenolpyruvate: step 2/7.</text>
</comment>
<gene>
    <name evidence="19" type="primary">aroB</name>
    <name evidence="22" type="ORF">CCAL9337_08185</name>
</gene>
<dbReference type="Pfam" id="PF01761">
    <property type="entry name" value="DHQ_synthase"/>
    <property type="match status" value="1"/>
</dbReference>
<dbReference type="InterPro" id="IPR050071">
    <property type="entry name" value="Dehydroquinate_synthase"/>
</dbReference>
<keyword evidence="11 19" id="KW-0028">Amino-acid biosynthesis</keyword>
<feature type="binding site" evidence="19">
    <location>
        <begin position="96"/>
        <end position="100"/>
    </location>
    <ligand>
        <name>NAD(+)</name>
        <dbReference type="ChEBI" id="CHEBI:57540"/>
    </ligand>
</feature>
<dbReference type="InterPro" id="IPR030960">
    <property type="entry name" value="DHQS/DOIS_N"/>
</dbReference>
<dbReference type="SUPFAM" id="SSF56796">
    <property type="entry name" value="Dehydroquinate synthase-like"/>
    <property type="match status" value="1"/>
</dbReference>
<evidence type="ECO:0000259" key="20">
    <source>
        <dbReference type="Pfam" id="PF01761"/>
    </source>
</evidence>
<comment type="similarity">
    <text evidence="7 19">Belongs to the sugar phosphate cyclases superfamily. Dehydroquinate synthase family.</text>
</comment>
<dbReference type="PIRSF" id="PIRSF001455">
    <property type="entry name" value="DHQ_synth"/>
    <property type="match status" value="1"/>
</dbReference>
<evidence type="ECO:0000256" key="6">
    <source>
        <dbReference type="ARBA" id="ARBA00004661"/>
    </source>
</evidence>
<evidence type="ECO:0000313" key="22">
    <source>
        <dbReference type="EMBL" id="MBE3608695.1"/>
    </source>
</evidence>
<dbReference type="EC" id="4.2.3.4" evidence="8 19"/>
<keyword evidence="14 19" id="KW-0862">Zinc</keyword>
<accession>A0AAW3ZYY0</accession>
<evidence type="ECO:0000256" key="5">
    <source>
        <dbReference type="ARBA" id="ARBA00004496"/>
    </source>
</evidence>
<feature type="binding site" evidence="19">
    <location>
        <begin position="120"/>
        <end position="121"/>
    </location>
    <ligand>
        <name>NAD(+)</name>
        <dbReference type="ChEBI" id="CHEBI:57540"/>
    </ligand>
</feature>
<evidence type="ECO:0000256" key="14">
    <source>
        <dbReference type="ARBA" id="ARBA00022833"/>
    </source>
</evidence>
<feature type="domain" description="3-dehydroquinate synthase C-terminal" evidence="21">
    <location>
        <begin position="172"/>
        <end position="311"/>
    </location>
</feature>
<comment type="subcellular location">
    <subcellularLocation>
        <location evidence="5 19">Cytoplasm</location>
    </subcellularLocation>
</comment>
<evidence type="ECO:0000256" key="8">
    <source>
        <dbReference type="ARBA" id="ARBA00013031"/>
    </source>
</evidence>
<keyword evidence="18 19" id="KW-0170">Cobalt</keyword>
<feature type="binding site" evidence="19">
    <location>
        <position position="142"/>
    </location>
    <ligand>
        <name>NAD(+)</name>
        <dbReference type="ChEBI" id="CHEBI:57540"/>
    </ligand>
</feature>
<dbReference type="PANTHER" id="PTHR43622:SF7">
    <property type="entry name" value="3-DEHYDROQUINATE SYNTHASE, CHLOROPLASTIC"/>
    <property type="match status" value="1"/>
</dbReference>
<dbReference type="CDD" id="cd08195">
    <property type="entry name" value="DHQS"/>
    <property type="match status" value="1"/>
</dbReference>
<comment type="caution">
    <text evidence="22">The sequence shown here is derived from an EMBL/GenBank/DDBJ whole genome shotgun (WGS) entry which is preliminary data.</text>
</comment>
<dbReference type="EMBL" id="LIWG01000012">
    <property type="protein sequence ID" value="MBE3608695.1"/>
    <property type="molecule type" value="Genomic_DNA"/>
</dbReference>
<feature type="binding site" evidence="19">
    <location>
        <position position="175"/>
    </location>
    <ligand>
        <name>Zn(2+)</name>
        <dbReference type="ChEBI" id="CHEBI:29105"/>
    </ligand>
</feature>
<evidence type="ECO:0000256" key="1">
    <source>
        <dbReference type="ARBA" id="ARBA00001393"/>
    </source>
</evidence>
<keyword evidence="23" id="KW-1185">Reference proteome</keyword>
<evidence type="ECO:0000256" key="18">
    <source>
        <dbReference type="ARBA" id="ARBA00023285"/>
    </source>
</evidence>
<keyword evidence="10 19" id="KW-0963">Cytoplasm</keyword>
<evidence type="ECO:0000256" key="10">
    <source>
        <dbReference type="ARBA" id="ARBA00022490"/>
    </source>
</evidence>
<dbReference type="Gene3D" id="3.40.50.1970">
    <property type="match status" value="1"/>
</dbReference>
<feature type="binding site" evidence="19">
    <location>
        <begin position="62"/>
        <end position="67"/>
    </location>
    <ligand>
        <name>NAD(+)</name>
        <dbReference type="ChEBI" id="CHEBI:57540"/>
    </ligand>
</feature>
<organism evidence="22 23">
    <name type="scientific">Campylobacter californiensis</name>
    <dbReference type="NCBI Taxonomy" id="1032243"/>
    <lineage>
        <taxon>Bacteria</taxon>
        <taxon>Pseudomonadati</taxon>
        <taxon>Campylobacterota</taxon>
        <taxon>Epsilonproteobacteria</taxon>
        <taxon>Campylobacterales</taxon>
        <taxon>Campylobacteraceae</taxon>
        <taxon>Campylobacter</taxon>
    </lineage>
</organism>
<evidence type="ECO:0000259" key="21">
    <source>
        <dbReference type="Pfam" id="PF24621"/>
    </source>
</evidence>
<proteinExistence type="inferred from homology"/>
<dbReference type="GO" id="GO:0003856">
    <property type="term" value="F:3-dehydroquinate synthase activity"/>
    <property type="evidence" value="ECO:0007669"/>
    <property type="project" value="UniProtKB-UniRule"/>
</dbReference>
<feature type="binding site" evidence="19">
    <location>
        <begin position="160"/>
        <end position="163"/>
    </location>
    <ligand>
        <name>NAD(+)</name>
        <dbReference type="ChEBI" id="CHEBI:57540"/>
    </ligand>
</feature>
<evidence type="ECO:0000256" key="3">
    <source>
        <dbReference type="ARBA" id="ARBA00001947"/>
    </source>
</evidence>
<evidence type="ECO:0000256" key="2">
    <source>
        <dbReference type="ARBA" id="ARBA00001911"/>
    </source>
</evidence>
<dbReference type="GO" id="GO:0008652">
    <property type="term" value="P:amino acid biosynthetic process"/>
    <property type="evidence" value="ECO:0007669"/>
    <property type="project" value="UniProtKB-KW"/>
</dbReference>
<keyword evidence="16 19" id="KW-0057">Aromatic amino acid biosynthesis</keyword>
<keyword evidence="13 19" id="KW-0547">Nucleotide-binding</keyword>
<dbReference type="GO" id="GO:0009073">
    <property type="term" value="P:aromatic amino acid family biosynthetic process"/>
    <property type="evidence" value="ECO:0007669"/>
    <property type="project" value="UniProtKB-KW"/>
</dbReference>
<name>A0AAW3ZYY0_9BACT</name>
<feature type="binding site" evidence="19">
    <location>
        <position position="133"/>
    </location>
    <ligand>
        <name>NAD(+)</name>
        <dbReference type="ChEBI" id="CHEBI:57540"/>
    </ligand>
</feature>